<sequence>MAQTDQQDPVEYLRGLLRENPRLFRDHPELLEELDLGPDAEATVVALEHARGRRLQRKASDLEGELERLVGMARDNDRLAAHLHRLTVDLLACADRDELVHTLLEGVRDNFRVDAVGLRVEREDFAGRLDARFLASRDWIRERFVTEDRISLGELPDPALVGALYGEEAALQSHALVPLRHGSRLFGLLGLASRDPQRFVAGMGTTYLERLGELAGVLLAGPGWRAG</sequence>
<dbReference type="PANTHER" id="PTHR38765">
    <property type="entry name" value="DUF484 DOMAIN-CONTAINING PROTEIN"/>
    <property type="match status" value="1"/>
</dbReference>
<dbReference type="InterPro" id="IPR007435">
    <property type="entry name" value="DUF484"/>
</dbReference>
<protein>
    <recommendedName>
        <fullName evidence="3">DUF484 family protein</fullName>
    </recommendedName>
</protein>
<gene>
    <name evidence="1" type="ORF">SAMN05661077_1651</name>
</gene>
<name>A0A0P9C8T0_9GAMM</name>
<evidence type="ECO:0000313" key="1">
    <source>
        <dbReference type="EMBL" id="SCY26945.1"/>
    </source>
</evidence>
<evidence type="ECO:0000313" key="2">
    <source>
        <dbReference type="Proteomes" id="UP000183104"/>
    </source>
</evidence>
<dbReference type="STRING" id="381306.AN478_02290"/>
<dbReference type="PANTHER" id="PTHR38765:SF1">
    <property type="entry name" value="DUF484 DOMAIN-CONTAINING PROTEIN"/>
    <property type="match status" value="1"/>
</dbReference>
<dbReference type="Pfam" id="PF04340">
    <property type="entry name" value="DUF484"/>
    <property type="match status" value="1"/>
</dbReference>
<dbReference type="AlphaFoldDB" id="A0A0P9C8T0"/>
<accession>A0A0P9C8T0</accession>
<keyword evidence="2" id="KW-1185">Reference proteome</keyword>
<dbReference type="Proteomes" id="UP000183104">
    <property type="component" value="Unassembled WGS sequence"/>
</dbReference>
<dbReference type="InterPro" id="IPR029016">
    <property type="entry name" value="GAF-like_dom_sf"/>
</dbReference>
<dbReference type="RefSeq" id="WP_054965007.1">
    <property type="nucleotide sequence ID" value="NZ_FMUN01000004.1"/>
</dbReference>
<proteinExistence type="predicted"/>
<organism evidence="1 2">
    <name type="scientific">Thiohalorhabdus denitrificans</name>
    <dbReference type="NCBI Taxonomy" id="381306"/>
    <lineage>
        <taxon>Bacteria</taxon>
        <taxon>Pseudomonadati</taxon>
        <taxon>Pseudomonadota</taxon>
        <taxon>Gammaproteobacteria</taxon>
        <taxon>Thiohalorhabdales</taxon>
        <taxon>Thiohalorhabdaceae</taxon>
        <taxon>Thiohalorhabdus</taxon>
    </lineage>
</organism>
<dbReference type="SUPFAM" id="SSF55781">
    <property type="entry name" value="GAF domain-like"/>
    <property type="match status" value="1"/>
</dbReference>
<reference evidence="2" key="1">
    <citation type="submission" date="2016-10" db="EMBL/GenBank/DDBJ databases">
        <authorList>
            <person name="Varghese N."/>
        </authorList>
    </citation>
    <scope>NUCLEOTIDE SEQUENCE [LARGE SCALE GENOMIC DNA]</scope>
    <source>
        <strain evidence="2">HL 19</strain>
    </source>
</reference>
<dbReference type="OrthoDB" id="8525200at2"/>
<dbReference type="EMBL" id="FMUN01000004">
    <property type="protein sequence ID" value="SCY26945.1"/>
    <property type="molecule type" value="Genomic_DNA"/>
</dbReference>
<evidence type="ECO:0008006" key="3">
    <source>
        <dbReference type="Google" id="ProtNLM"/>
    </source>
</evidence>
<dbReference type="Gene3D" id="3.30.450.40">
    <property type="match status" value="1"/>
</dbReference>